<gene>
    <name evidence="2" type="ORF">BTM29_10730</name>
</gene>
<evidence type="ECO:0000313" key="2">
    <source>
        <dbReference type="EMBL" id="APX72995.1"/>
    </source>
</evidence>
<dbReference type="Pfam" id="PF13349">
    <property type="entry name" value="DUF4097"/>
    <property type="match status" value="1"/>
</dbReference>
<dbReference type="EMBL" id="CP019323">
    <property type="protein sequence ID" value="APX72995.1"/>
    <property type="molecule type" value="Genomic_DNA"/>
</dbReference>
<feature type="domain" description="DUF4097" evidence="1">
    <location>
        <begin position="197"/>
        <end position="456"/>
    </location>
</feature>
<proteinExistence type="predicted"/>
<reference evidence="3" key="1">
    <citation type="submission" date="2016-12" db="EMBL/GenBank/DDBJ databases">
        <authorList>
            <person name="Jung M.Y."/>
            <person name="Lee S.H."/>
        </authorList>
    </citation>
    <scope>NUCLEOTIDE SEQUENCE [LARGE SCALE GENOMIC DNA]</scope>
    <source>
        <strain evidence="3">WiKim39</strain>
    </source>
</reference>
<accession>A0A1P8Q586</accession>
<dbReference type="AlphaFoldDB" id="A0A1P8Q586"/>
<dbReference type="OrthoDB" id="2240353at2"/>
<dbReference type="NCBIfam" id="NF038403">
    <property type="entry name" value="perm_prefix_1"/>
    <property type="match status" value="1"/>
</dbReference>
<sequence length="457" mass="50279">MNEKIVDLVKEKLSEIFEDYPQTSDIHELAAELKSDLISSAEDKFKDGMSEESAVDKAFDEFGDITDLIDDVMQDDPEENSNEGHHIDINQSGITIDGGDKLKIDKKGVFINKGNSFRADGSGVSINNGKVFRADENGVKVGNMTIDGRGINFEKNKSKVNDTFSKFDESFDHNVDTEIYVETLDLVNEKSFEISDIKRLDISYGFATVKILPSNGDKVILREYMSRNNPDYFARTKVDEGTLKIKQGRFPKFLHLKVRTQILIPKTFLGDMRITSVAGNLYIDGISNMGIIKTTINSGNGYFNNVSVNNFSVKAQSGKIKIKNVKADDLLQLLAHSGAIRIENVLGNEFEIKAHSGSVRGEKLGGSGTIESHSGAVTLSISELTGDLNIDSHSGAVKLNMLTDNYKFDLQAKSGTVRSPEGAILNHDTFDFKDGFIGDNPVHTINARALSGAVKLY</sequence>
<organism evidence="2 3">
    <name type="scientific">Companilactobacillus allii</name>
    <dbReference type="NCBI Taxonomy" id="1847728"/>
    <lineage>
        <taxon>Bacteria</taxon>
        <taxon>Bacillati</taxon>
        <taxon>Bacillota</taxon>
        <taxon>Bacilli</taxon>
        <taxon>Lactobacillales</taxon>
        <taxon>Lactobacillaceae</taxon>
        <taxon>Companilactobacillus</taxon>
    </lineage>
</organism>
<dbReference type="InterPro" id="IPR025164">
    <property type="entry name" value="Toastrack_DUF4097"/>
</dbReference>
<dbReference type="STRING" id="1847728.BTM29_10730"/>
<keyword evidence="3" id="KW-1185">Reference proteome</keyword>
<dbReference type="InterPro" id="IPR047928">
    <property type="entry name" value="Perm_prefix_1"/>
</dbReference>
<evidence type="ECO:0000259" key="1">
    <source>
        <dbReference type="Pfam" id="PF13349"/>
    </source>
</evidence>
<name>A0A1P8Q586_9LACO</name>
<protein>
    <recommendedName>
        <fullName evidence="1">DUF4097 domain-containing protein</fullName>
    </recommendedName>
</protein>
<dbReference type="KEGG" id="lalw:BTM29_10730"/>
<dbReference type="Proteomes" id="UP000187499">
    <property type="component" value="Chromosome"/>
</dbReference>
<evidence type="ECO:0000313" key="3">
    <source>
        <dbReference type="Proteomes" id="UP000187499"/>
    </source>
</evidence>
<dbReference type="RefSeq" id="WP_076617432.1">
    <property type="nucleotide sequence ID" value="NZ_CP019323.1"/>
</dbReference>